<evidence type="ECO:0000313" key="3">
    <source>
        <dbReference type="EMBL" id="PZX18295.1"/>
    </source>
</evidence>
<evidence type="ECO:0000313" key="4">
    <source>
        <dbReference type="Proteomes" id="UP000248916"/>
    </source>
</evidence>
<feature type="compositionally biased region" description="Low complexity" evidence="1">
    <location>
        <begin position="128"/>
        <end position="150"/>
    </location>
</feature>
<feature type="domain" description="Phasin" evidence="2">
    <location>
        <begin position="26"/>
        <end position="116"/>
    </location>
</feature>
<reference evidence="3 4" key="1">
    <citation type="submission" date="2018-06" db="EMBL/GenBank/DDBJ databases">
        <title>Genomic Encyclopedia of Archaeal and Bacterial Type Strains, Phase II (KMG-II): from individual species to whole genera.</title>
        <authorList>
            <person name="Goeker M."/>
        </authorList>
    </citation>
    <scope>NUCLEOTIDE SEQUENCE [LARGE SCALE GENOMIC DNA]</scope>
    <source>
        <strain evidence="3 4">DSM 22009</strain>
    </source>
</reference>
<feature type="region of interest" description="Disordered" evidence="1">
    <location>
        <begin position="127"/>
        <end position="150"/>
    </location>
</feature>
<accession>A0A2W7ND41</accession>
<dbReference type="RefSeq" id="WP_111536112.1">
    <property type="nucleotide sequence ID" value="NZ_QKZL01000003.1"/>
</dbReference>
<protein>
    <submittedName>
        <fullName evidence="3">Phasin protein</fullName>
    </submittedName>
</protein>
<proteinExistence type="predicted"/>
<comment type="caution">
    <text evidence="3">The sequence shown here is derived from an EMBL/GenBank/DDBJ whole genome shotgun (WGS) entry which is preliminary data.</text>
</comment>
<sequence>MATKTQDYTKMMQEMMASFPGDMSSIQESFKSYASFGEKMSKVVLDAAGKSTEVSSQWTMETLSKMNDMAVARDEPSDYGKAMSEFASSQAEMTAETMASFAEIAKKVQMETVELMLAAGKDMSEDMTAATKKATNEASSAAKKAASTAK</sequence>
<dbReference type="EMBL" id="QKZL01000003">
    <property type="protein sequence ID" value="PZX18295.1"/>
    <property type="molecule type" value="Genomic_DNA"/>
</dbReference>
<evidence type="ECO:0000259" key="2">
    <source>
        <dbReference type="Pfam" id="PF09361"/>
    </source>
</evidence>
<organism evidence="3 4">
    <name type="scientific">Palleronia aestuarii</name>
    <dbReference type="NCBI Taxonomy" id="568105"/>
    <lineage>
        <taxon>Bacteria</taxon>
        <taxon>Pseudomonadati</taxon>
        <taxon>Pseudomonadota</taxon>
        <taxon>Alphaproteobacteria</taxon>
        <taxon>Rhodobacterales</taxon>
        <taxon>Roseobacteraceae</taxon>
        <taxon>Palleronia</taxon>
    </lineage>
</organism>
<evidence type="ECO:0000256" key="1">
    <source>
        <dbReference type="SAM" id="MobiDB-lite"/>
    </source>
</evidence>
<keyword evidence="4" id="KW-1185">Reference proteome</keyword>
<dbReference type="Pfam" id="PF09361">
    <property type="entry name" value="Phasin_2"/>
    <property type="match status" value="1"/>
</dbReference>
<gene>
    <name evidence="3" type="ORF">LX81_00924</name>
</gene>
<dbReference type="OrthoDB" id="7868047at2"/>
<name>A0A2W7ND41_9RHOB</name>
<dbReference type="AlphaFoldDB" id="A0A2W7ND41"/>
<dbReference type="InterPro" id="IPR018968">
    <property type="entry name" value="Phasin"/>
</dbReference>
<dbReference type="Proteomes" id="UP000248916">
    <property type="component" value="Unassembled WGS sequence"/>
</dbReference>